<evidence type="ECO:0000256" key="1">
    <source>
        <dbReference type="SAM" id="Phobius"/>
    </source>
</evidence>
<proteinExistence type="predicted"/>
<gene>
    <name evidence="2" type="ORF">PVAND_007671</name>
</gene>
<comment type="caution">
    <text evidence="2">The sequence shown here is derived from an EMBL/GenBank/DDBJ whole genome shotgun (WGS) entry which is preliminary data.</text>
</comment>
<dbReference type="OrthoDB" id="2354286at2759"/>
<evidence type="ECO:0000313" key="2">
    <source>
        <dbReference type="EMBL" id="KAG5677958.1"/>
    </source>
</evidence>
<name>A0A9J6C8I4_POLVA</name>
<organism evidence="2 3">
    <name type="scientific">Polypedilum vanderplanki</name>
    <name type="common">Sleeping chironomid midge</name>
    <dbReference type="NCBI Taxonomy" id="319348"/>
    <lineage>
        <taxon>Eukaryota</taxon>
        <taxon>Metazoa</taxon>
        <taxon>Ecdysozoa</taxon>
        <taxon>Arthropoda</taxon>
        <taxon>Hexapoda</taxon>
        <taxon>Insecta</taxon>
        <taxon>Pterygota</taxon>
        <taxon>Neoptera</taxon>
        <taxon>Endopterygota</taxon>
        <taxon>Diptera</taxon>
        <taxon>Nematocera</taxon>
        <taxon>Chironomoidea</taxon>
        <taxon>Chironomidae</taxon>
        <taxon>Chironominae</taxon>
        <taxon>Polypedilum</taxon>
        <taxon>Polypedilum</taxon>
    </lineage>
</organism>
<dbReference type="Proteomes" id="UP001107558">
    <property type="component" value="Chromosome 2"/>
</dbReference>
<accession>A0A9J6C8I4</accession>
<keyword evidence="3" id="KW-1185">Reference proteome</keyword>
<protein>
    <submittedName>
        <fullName evidence="2">Uncharacterized protein</fullName>
    </submittedName>
</protein>
<feature type="transmembrane region" description="Helical" evidence="1">
    <location>
        <begin position="52"/>
        <end position="75"/>
    </location>
</feature>
<feature type="transmembrane region" description="Helical" evidence="1">
    <location>
        <begin position="114"/>
        <end position="138"/>
    </location>
</feature>
<evidence type="ECO:0000313" key="3">
    <source>
        <dbReference type="Proteomes" id="UP001107558"/>
    </source>
</evidence>
<sequence length="152" mass="16053">MALDDNCCGCMQLETGGYIIGWLFIVSCVLGILGALGNIASPTGCEGNDCTIPIAGSAVSLILTIIVLIIAIFLIKGMNSRDAKKVFPMYIVLIIEIVFIALGIIGGFLGGVHWAGLIPLLIGLLIVAYCFIIIRAIYRKFQNESHPAGVGA</sequence>
<dbReference type="AlphaFoldDB" id="A0A9J6C8I4"/>
<reference evidence="2" key="1">
    <citation type="submission" date="2021-03" db="EMBL/GenBank/DDBJ databases">
        <title>Chromosome level genome of the anhydrobiotic midge Polypedilum vanderplanki.</title>
        <authorList>
            <person name="Yoshida Y."/>
            <person name="Kikawada T."/>
            <person name="Gusev O."/>
        </authorList>
    </citation>
    <scope>NUCLEOTIDE SEQUENCE</scope>
    <source>
        <strain evidence="2">NIAS01</strain>
        <tissue evidence="2">Whole body or cell culture</tissue>
    </source>
</reference>
<keyword evidence="1" id="KW-0812">Transmembrane</keyword>
<feature type="transmembrane region" description="Helical" evidence="1">
    <location>
        <begin position="19"/>
        <end position="40"/>
    </location>
</feature>
<dbReference type="EMBL" id="JADBJN010000002">
    <property type="protein sequence ID" value="KAG5677958.1"/>
    <property type="molecule type" value="Genomic_DNA"/>
</dbReference>
<feature type="transmembrane region" description="Helical" evidence="1">
    <location>
        <begin position="87"/>
        <end position="108"/>
    </location>
</feature>
<keyword evidence="1" id="KW-0472">Membrane</keyword>
<keyword evidence="1" id="KW-1133">Transmembrane helix</keyword>